<reference evidence="1 2" key="1">
    <citation type="submission" date="2024-04" db="EMBL/GenBank/DDBJ databases">
        <title>Marinobacter sp. SBY-1.</title>
        <authorList>
            <person name="Pan C."/>
        </authorList>
    </citation>
    <scope>NUCLEOTIDE SEQUENCE [LARGE SCALE GENOMIC DNA]</scope>
    <source>
        <strain evidence="1 2">SBY-1</strain>
    </source>
</reference>
<dbReference type="RefSeq" id="WP_342632064.1">
    <property type="nucleotide sequence ID" value="NZ_CP152380.1"/>
</dbReference>
<sequence length="54" mass="6185">MEKQLASLRHLFPAKNPTTTPRRRALAGIRLVIAPVFFVPNKEMIELVQRSLQT</sequence>
<dbReference type="EMBL" id="CP152380">
    <property type="protein sequence ID" value="XAF55019.1"/>
    <property type="molecule type" value="Genomic_DNA"/>
</dbReference>
<protein>
    <submittedName>
        <fullName evidence="1">Uncharacterized protein</fullName>
    </submittedName>
</protein>
<evidence type="ECO:0000313" key="1">
    <source>
        <dbReference type="EMBL" id="XAF55019.1"/>
    </source>
</evidence>
<gene>
    <name evidence="1" type="ORF">AAGT77_05580</name>
</gene>
<proteinExistence type="predicted"/>
<name>A0ABZ3E7I7_9GAMM</name>
<accession>A0ABZ3E7I7</accession>
<organism evidence="1 2">
    <name type="scientific">Marinobacter alkaliphilus</name>
    <dbReference type="NCBI Taxonomy" id="254719"/>
    <lineage>
        <taxon>Bacteria</taxon>
        <taxon>Pseudomonadati</taxon>
        <taxon>Pseudomonadota</taxon>
        <taxon>Gammaproteobacteria</taxon>
        <taxon>Pseudomonadales</taxon>
        <taxon>Marinobacteraceae</taxon>
        <taxon>Marinobacter</taxon>
    </lineage>
</organism>
<evidence type="ECO:0000313" key="2">
    <source>
        <dbReference type="Proteomes" id="UP001445268"/>
    </source>
</evidence>
<keyword evidence="2" id="KW-1185">Reference proteome</keyword>
<dbReference type="Proteomes" id="UP001445268">
    <property type="component" value="Chromosome"/>
</dbReference>